<feature type="transmembrane region" description="Helical" evidence="1">
    <location>
        <begin position="197"/>
        <end position="220"/>
    </location>
</feature>
<evidence type="ECO:0000313" key="2">
    <source>
        <dbReference type="EMBL" id="SEK22088.1"/>
    </source>
</evidence>
<keyword evidence="1" id="KW-0472">Membrane</keyword>
<protein>
    <recommendedName>
        <fullName evidence="4">Tetratricopeptide repeat protein</fullName>
    </recommendedName>
</protein>
<dbReference type="RefSeq" id="WP_074864104.1">
    <property type="nucleotide sequence ID" value="NZ_FOAS01000001.1"/>
</dbReference>
<feature type="transmembrane region" description="Helical" evidence="1">
    <location>
        <begin position="240"/>
        <end position="264"/>
    </location>
</feature>
<accession>A0A1H7F7W1</accession>
<feature type="transmembrane region" description="Helical" evidence="1">
    <location>
        <begin position="167"/>
        <end position="185"/>
    </location>
</feature>
<keyword evidence="1" id="KW-1133">Transmembrane helix</keyword>
<feature type="transmembrane region" description="Helical" evidence="1">
    <location>
        <begin position="95"/>
        <end position="119"/>
    </location>
</feature>
<dbReference type="Gene3D" id="1.25.40.10">
    <property type="entry name" value="Tetratricopeptide repeat domain"/>
    <property type="match status" value="1"/>
</dbReference>
<gene>
    <name evidence="2" type="ORF">SAMN05216214_101138</name>
</gene>
<dbReference type="STRING" id="1429083.GCA_001885685_02416"/>
<dbReference type="SUPFAM" id="SSF48452">
    <property type="entry name" value="TPR-like"/>
    <property type="match status" value="1"/>
</dbReference>
<evidence type="ECO:0008006" key="4">
    <source>
        <dbReference type="Google" id="ProtNLM"/>
    </source>
</evidence>
<keyword evidence="1" id="KW-0812">Transmembrane</keyword>
<feature type="transmembrane region" description="Helical" evidence="1">
    <location>
        <begin position="68"/>
        <end position="89"/>
    </location>
</feature>
<dbReference type="InterPro" id="IPR011990">
    <property type="entry name" value="TPR-like_helical_dom_sf"/>
</dbReference>
<evidence type="ECO:0000313" key="3">
    <source>
        <dbReference type="Proteomes" id="UP000185766"/>
    </source>
</evidence>
<dbReference type="AlphaFoldDB" id="A0A1H7F7W1"/>
<organism evidence="2 3">
    <name type="scientific">Atopomonas hussainii</name>
    <dbReference type="NCBI Taxonomy" id="1429083"/>
    <lineage>
        <taxon>Bacteria</taxon>
        <taxon>Pseudomonadati</taxon>
        <taxon>Pseudomonadota</taxon>
        <taxon>Gammaproteobacteria</taxon>
        <taxon>Pseudomonadales</taxon>
        <taxon>Pseudomonadaceae</taxon>
        <taxon>Atopomonas</taxon>
    </lineage>
</organism>
<proteinExistence type="predicted"/>
<sequence>MDVCHYHHRLATRWNCPGCHTHFCATCVPGGDGNFPADEPRCVLCRTPLLYLPPANTKTPFWQISARFFTYPIKGQAMLLVLLGALLQGAAPDGLLGLLLNILFYAMVIRFSLHVVELLAEDNWTPPALSSVMLGQEENLFLKQIGVYVGFTALGLSAASVHPLFGLAYLAFAGLALPASIMVLAMTRSALRALNPILLAQVMLGIGWSYLLLWLCFSVVTSGPFIVAAWLPEEQNNALFSALLGATSCYFAVVSHAMMGYVLFSRAESLGITDEPERGETLLEADYFSQQALGQSTVLIRAQRLNEAREVLNRALARQSQDLALHQRMQRLLSLLGDREAMQAHLEVYLNLLLQQGQGGKAVEALQRARQQQAELLPHDARLRHQLAEHAYRQSRHELANTLLVGLHQQAPSYPALAQAYLLLARIQAEGLGQLGNAEKLLGFVLKRAAGTSIAQEAQAFATVLAGLRRSAVAN</sequence>
<name>A0A1H7F7W1_9GAMM</name>
<keyword evidence="3" id="KW-1185">Reference proteome</keyword>
<reference evidence="2 3" key="1">
    <citation type="submission" date="2016-10" db="EMBL/GenBank/DDBJ databases">
        <authorList>
            <person name="de Groot N.N."/>
        </authorList>
    </citation>
    <scope>NUCLEOTIDE SEQUENCE [LARGE SCALE GENOMIC DNA]</scope>
    <source>
        <strain evidence="2 3">JCM 19513</strain>
    </source>
</reference>
<dbReference type="EMBL" id="FOAS01000001">
    <property type="protein sequence ID" value="SEK22088.1"/>
    <property type="molecule type" value="Genomic_DNA"/>
</dbReference>
<evidence type="ECO:0000256" key="1">
    <source>
        <dbReference type="SAM" id="Phobius"/>
    </source>
</evidence>
<dbReference type="Proteomes" id="UP000185766">
    <property type="component" value="Unassembled WGS sequence"/>
</dbReference>